<keyword evidence="4 7" id="KW-1133">Transmembrane helix</keyword>
<dbReference type="Proteomes" id="UP001519328">
    <property type="component" value="Unassembled WGS sequence"/>
</dbReference>
<dbReference type="InterPro" id="IPR024791">
    <property type="entry name" value="Cyt_c/ubiquinol_Oxase_su3"/>
</dbReference>
<evidence type="ECO:0000256" key="5">
    <source>
        <dbReference type="ARBA" id="ARBA00023136"/>
    </source>
</evidence>
<dbReference type="InterPro" id="IPR000298">
    <property type="entry name" value="Cyt_c_oxidase-like_su3"/>
</dbReference>
<dbReference type="PANTHER" id="PTHR11403">
    <property type="entry name" value="CYTOCHROME C OXIDASE SUBUNIT III"/>
    <property type="match status" value="1"/>
</dbReference>
<feature type="transmembrane region" description="Helical" evidence="7">
    <location>
        <begin position="16"/>
        <end position="37"/>
    </location>
</feature>
<keyword evidence="5 7" id="KW-0472">Membrane</keyword>
<dbReference type="InterPro" id="IPR013833">
    <property type="entry name" value="Cyt_c_oxidase_su3_a-hlx"/>
</dbReference>
<dbReference type="InterPro" id="IPR035973">
    <property type="entry name" value="Cyt_c_oxidase_su3-like_sf"/>
</dbReference>
<evidence type="ECO:0000256" key="2">
    <source>
        <dbReference type="ARBA" id="ARBA00010581"/>
    </source>
</evidence>
<evidence type="ECO:0000256" key="4">
    <source>
        <dbReference type="ARBA" id="ARBA00022989"/>
    </source>
</evidence>
<comment type="caution">
    <text evidence="9">The sequence shown here is derived from an EMBL/GenBank/DDBJ whole genome shotgun (WGS) entry which is preliminary data.</text>
</comment>
<keyword evidence="3 6" id="KW-0812">Transmembrane</keyword>
<evidence type="ECO:0000256" key="6">
    <source>
        <dbReference type="RuleBase" id="RU003376"/>
    </source>
</evidence>
<sequence>MNEQQAVLFKDRQFGFYIYLFVESIMFATLFATYLIFTPSSGGPEPSEVFEANSVILSSIFLLSSSGTLIIAEKGLKHHQTAKIVVGIGVTLLLGLLFLSLEIHEFYKYAEEGYSIGVNNFLSSFYVLVGLHAAHVMFGICWMILLLIQYTRKIPYGLYTEKQSIFAYYWHFVDVIWVFIVILVYLPYLV</sequence>
<comment type="similarity">
    <text evidence="2 6">Belongs to the cytochrome c oxidase subunit 3 family.</text>
</comment>
<name>A0ABS4HDC4_9BACI</name>
<evidence type="ECO:0000256" key="7">
    <source>
        <dbReference type="SAM" id="Phobius"/>
    </source>
</evidence>
<evidence type="ECO:0000256" key="1">
    <source>
        <dbReference type="ARBA" id="ARBA00004141"/>
    </source>
</evidence>
<evidence type="ECO:0000256" key="3">
    <source>
        <dbReference type="ARBA" id="ARBA00022692"/>
    </source>
</evidence>
<protein>
    <submittedName>
        <fullName evidence="9">Heme/copper-type cytochrome/quinol oxidase subunit 3</fullName>
    </submittedName>
</protein>
<accession>A0ABS4HDC4</accession>
<feature type="transmembrane region" description="Helical" evidence="7">
    <location>
        <begin position="49"/>
        <end position="72"/>
    </location>
</feature>
<proteinExistence type="inferred from homology"/>
<gene>
    <name evidence="9" type="ORF">J2Z82_001844</name>
</gene>
<feature type="transmembrane region" description="Helical" evidence="7">
    <location>
        <begin position="168"/>
        <end position="188"/>
    </location>
</feature>
<dbReference type="Pfam" id="PF00510">
    <property type="entry name" value="COX3"/>
    <property type="match status" value="1"/>
</dbReference>
<evidence type="ECO:0000259" key="8">
    <source>
        <dbReference type="PROSITE" id="PS50253"/>
    </source>
</evidence>
<feature type="domain" description="Heme-copper oxidase subunit III family profile" evidence="8">
    <location>
        <begin position="1"/>
        <end position="189"/>
    </location>
</feature>
<reference evidence="9 10" key="1">
    <citation type="submission" date="2021-03" db="EMBL/GenBank/DDBJ databases">
        <title>Genomic Encyclopedia of Type Strains, Phase IV (KMG-IV): sequencing the most valuable type-strain genomes for metagenomic binning, comparative biology and taxonomic classification.</title>
        <authorList>
            <person name="Goeker M."/>
        </authorList>
    </citation>
    <scope>NUCLEOTIDE SEQUENCE [LARGE SCALE GENOMIC DNA]</scope>
    <source>
        <strain evidence="9 10">DSM 21085</strain>
    </source>
</reference>
<dbReference type="EMBL" id="JAGGKK010000008">
    <property type="protein sequence ID" value="MBP1948907.1"/>
    <property type="molecule type" value="Genomic_DNA"/>
</dbReference>
<feature type="transmembrane region" description="Helical" evidence="7">
    <location>
        <begin position="124"/>
        <end position="148"/>
    </location>
</feature>
<feature type="transmembrane region" description="Helical" evidence="7">
    <location>
        <begin position="84"/>
        <end position="104"/>
    </location>
</feature>
<keyword evidence="10" id="KW-1185">Reference proteome</keyword>
<evidence type="ECO:0000313" key="10">
    <source>
        <dbReference type="Proteomes" id="UP001519328"/>
    </source>
</evidence>
<dbReference type="Gene3D" id="1.20.120.80">
    <property type="entry name" value="Cytochrome c oxidase, subunit III, four-helix bundle"/>
    <property type="match status" value="1"/>
</dbReference>
<dbReference type="RefSeq" id="WP_209480451.1">
    <property type="nucleotide sequence ID" value="NZ_JAGGKK010000008.1"/>
</dbReference>
<dbReference type="PROSITE" id="PS50253">
    <property type="entry name" value="COX3"/>
    <property type="match status" value="1"/>
</dbReference>
<comment type="subcellular location">
    <subcellularLocation>
        <location evidence="6">Cell membrane</location>
        <topology evidence="6">Multi-pass membrane protein</topology>
    </subcellularLocation>
    <subcellularLocation>
        <location evidence="1">Membrane</location>
        <topology evidence="1">Multi-pass membrane protein</topology>
    </subcellularLocation>
</comment>
<dbReference type="PANTHER" id="PTHR11403:SF9">
    <property type="entry name" value="CYTOCHROME C OXIDASE SUBUNIT 3"/>
    <property type="match status" value="1"/>
</dbReference>
<dbReference type="SUPFAM" id="SSF81452">
    <property type="entry name" value="Cytochrome c oxidase subunit III-like"/>
    <property type="match status" value="1"/>
</dbReference>
<organism evidence="9 10">
    <name type="scientific">Virgibacillus litoralis</name>
    <dbReference type="NCBI Taxonomy" id="578221"/>
    <lineage>
        <taxon>Bacteria</taxon>
        <taxon>Bacillati</taxon>
        <taxon>Bacillota</taxon>
        <taxon>Bacilli</taxon>
        <taxon>Bacillales</taxon>
        <taxon>Bacillaceae</taxon>
        <taxon>Virgibacillus</taxon>
    </lineage>
</organism>
<evidence type="ECO:0000313" key="9">
    <source>
        <dbReference type="EMBL" id="MBP1948907.1"/>
    </source>
</evidence>